<keyword evidence="2" id="KW-0547">Nucleotide-binding</keyword>
<feature type="domain" description="Protein kinase" evidence="6">
    <location>
        <begin position="198"/>
        <end position="510"/>
    </location>
</feature>
<sequence length="808" mass="91776">MSEQKSGNNDQMGDERESNKNEKSRILDIASSFVPSERTIDQAMELFNAVGTVADAVKPFVPLIAIASYTIAKIIETYENAQMNRKICGVLLDRVYIAEINIKQLKKRAQENEEKFQKQSYYTAMEKFIAVLKRIKVYLEEVSQLQGLRKLVKTNNIRKEFESITTEFNAVLMDLEFSLTLDMNLQSKKDAESLTSDLEDLNIVLKNIQGGVVDASNSINVIFEEISSLKNNQNHIRSLEAYLLSSDQLIDPHDPLPTDSRKTIVKKMFNLLPVAVKVIKNTDDLKKPQSSLLSELALLKKLHHATNVIKFYGIAKMDTGYYTVYEWAEGGNLKEYYENHKSDFTWDKKLSIALDILRGIQFLHGANVLHHDIRCENILLSQNLEARLTRFHMSREFGAISVNIKTDIADLVRWMAPEKMDSTTKYSLKCETFSYAMLLWECCHQRIPYADTYDITMITDHVKSGRRENFNWPLDGIGFFQGLTKIIRKAWSHDPKHRPTIWELYVDLFELQKKYYPPRSESPYIASHKASSSIPNIILSDTTSTSDLILPSPSQSTIAEFNISTALESPTLPHQNTLSSSPPLSPLSPLSLSFPLSSIHSLTAQPSNESSNGSSHSPNSQFQSSVTNSSSHPTYELPQWNLDELVLPVKPMISIEDGIKAHKTGDRGKAWECFREQSEIGNFTAKYWKAYYLWEGYIVQQNRVEAVKLFKEAADNGIPDAQLRYAFCLVQNEGGAKFNLGEFLKYLKASADNNNATAQFNLGDVYYNGKLNVPKNIREGKQYLRLAALQNQPNALKMVQTLKIDIYD</sequence>
<dbReference type="Gene3D" id="1.25.40.10">
    <property type="entry name" value="Tetratricopeptide repeat domain"/>
    <property type="match status" value="1"/>
</dbReference>
<dbReference type="PROSITE" id="PS50011">
    <property type="entry name" value="PROTEIN_KINASE_DOM"/>
    <property type="match status" value="1"/>
</dbReference>
<dbReference type="GO" id="GO:0004674">
    <property type="term" value="F:protein serine/threonine kinase activity"/>
    <property type="evidence" value="ECO:0007669"/>
    <property type="project" value="TreeGrafter"/>
</dbReference>
<dbReference type="GO" id="GO:0007166">
    <property type="term" value="P:cell surface receptor signaling pathway"/>
    <property type="evidence" value="ECO:0007669"/>
    <property type="project" value="InterPro"/>
</dbReference>
<feature type="region of interest" description="Disordered" evidence="5">
    <location>
        <begin position="1"/>
        <end position="22"/>
    </location>
</feature>
<dbReference type="InterPro" id="IPR011990">
    <property type="entry name" value="TPR-like_helical_dom_sf"/>
</dbReference>
<feature type="compositionally biased region" description="Polar residues" evidence="5">
    <location>
        <begin position="1"/>
        <end position="11"/>
    </location>
</feature>
<keyword evidence="1" id="KW-0808">Transferase</keyword>
<dbReference type="PROSITE" id="PS00109">
    <property type="entry name" value="PROTEIN_KINASE_TYR"/>
    <property type="match status" value="1"/>
</dbReference>
<dbReference type="PANTHER" id="PTHR44329">
    <property type="entry name" value="SERINE/THREONINE-PROTEIN KINASE TNNI3K-RELATED"/>
    <property type="match status" value="1"/>
</dbReference>
<dbReference type="InterPro" id="IPR011009">
    <property type="entry name" value="Kinase-like_dom_sf"/>
</dbReference>
<dbReference type="PANTHER" id="PTHR44329:SF288">
    <property type="entry name" value="MITOGEN-ACTIVATED PROTEIN KINASE KINASE KINASE 20"/>
    <property type="match status" value="1"/>
</dbReference>
<dbReference type="InterPro" id="IPR059179">
    <property type="entry name" value="MLKL-like_MCAfunc"/>
</dbReference>
<dbReference type="CDD" id="cd21037">
    <property type="entry name" value="MLKL_NTD"/>
    <property type="match status" value="1"/>
</dbReference>
<evidence type="ECO:0000256" key="2">
    <source>
        <dbReference type="ARBA" id="ARBA00022741"/>
    </source>
</evidence>
<dbReference type="Pfam" id="PF08238">
    <property type="entry name" value="Sel1"/>
    <property type="match status" value="2"/>
</dbReference>
<feature type="compositionally biased region" description="Basic and acidic residues" evidence="5">
    <location>
        <begin position="13"/>
        <end position="22"/>
    </location>
</feature>
<evidence type="ECO:0000256" key="3">
    <source>
        <dbReference type="ARBA" id="ARBA00022777"/>
    </source>
</evidence>
<dbReference type="AlphaFoldDB" id="A0A9N8WEC2"/>
<reference evidence="7" key="1">
    <citation type="submission" date="2021-06" db="EMBL/GenBank/DDBJ databases">
        <authorList>
            <person name="Kallberg Y."/>
            <person name="Tangrot J."/>
            <person name="Rosling A."/>
        </authorList>
    </citation>
    <scope>NUCLEOTIDE SEQUENCE</scope>
    <source>
        <strain evidence="7">CL551</strain>
    </source>
</reference>
<keyword evidence="3" id="KW-0418">Kinase</keyword>
<keyword evidence="4" id="KW-0067">ATP-binding</keyword>
<dbReference type="SMART" id="SM00671">
    <property type="entry name" value="SEL1"/>
    <property type="match status" value="3"/>
</dbReference>
<accession>A0A9N8WEC2</accession>
<evidence type="ECO:0000313" key="8">
    <source>
        <dbReference type="Proteomes" id="UP000789342"/>
    </source>
</evidence>
<name>A0A9N8WEC2_9GLOM</name>
<dbReference type="OrthoDB" id="4062651at2759"/>
<protein>
    <submittedName>
        <fullName evidence="7">10658_t:CDS:1</fullName>
    </submittedName>
</protein>
<feature type="compositionally biased region" description="Low complexity" evidence="5">
    <location>
        <begin position="607"/>
        <end position="630"/>
    </location>
</feature>
<evidence type="ECO:0000259" key="6">
    <source>
        <dbReference type="PROSITE" id="PS50011"/>
    </source>
</evidence>
<dbReference type="GO" id="GO:0005524">
    <property type="term" value="F:ATP binding"/>
    <property type="evidence" value="ECO:0007669"/>
    <property type="project" value="UniProtKB-KW"/>
</dbReference>
<dbReference type="SUPFAM" id="SSF56112">
    <property type="entry name" value="Protein kinase-like (PK-like)"/>
    <property type="match status" value="1"/>
</dbReference>
<dbReference type="InterPro" id="IPR051681">
    <property type="entry name" value="Ser/Thr_Kinases-Pseudokinases"/>
</dbReference>
<dbReference type="InterPro" id="IPR036537">
    <property type="entry name" value="Adaptor_Cbl_N_dom_sf"/>
</dbReference>
<evidence type="ECO:0000313" key="7">
    <source>
        <dbReference type="EMBL" id="CAG8481550.1"/>
    </source>
</evidence>
<feature type="region of interest" description="Disordered" evidence="5">
    <location>
        <begin position="603"/>
        <end position="630"/>
    </location>
</feature>
<dbReference type="Pfam" id="PF07714">
    <property type="entry name" value="PK_Tyr_Ser-Thr"/>
    <property type="match status" value="1"/>
</dbReference>
<organism evidence="7 8">
    <name type="scientific">Acaulospora morrowiae</name>
    <dbReference type="NCBI Taxonomy" id="94023"/>
    <lineage>
        <taxon>Eukaryota</taxon>
        <taxon>Fungi</taxon>
        <taxon>Fungi incertae sedis</taxon>
        <taxon>Mucoromycota</taxon>
        <taxon>Glomeromycotina</taxon>
        <taxon>Glomeromycetes</taxon>
        <taxon>Diversisporales</taxon>
        <taxon>Acaulosporaceae</taxon>
        <taxon>Acaulospora</taxon>
    </lineage>
</organism>
<dbReference type="EMBL" id="CAJVPV010000966">
    <property type="protein sequence ID" value="CAG8481550.1"/>
    <property type="molecule type" value="Genomic_DNA"/>
</dbReference>
<dbReference type="SUPFAM" id="SSF81901">
    <property type="entry name" value="HCP-like"/>
    <property type="match status" value="1"/>
</dbReference>
<keyword evidence="8" id="KW-1185">Reference proteome</keyword>
<dbReference type="InterPro" id="IPR001245">
    <property type="entry name" value="Ser-Thr/Tyr_kinase_cat_dom"/>
</dbReference>
<proteinExistence type="predicted"/>
<dbReference type="InterPro" id="IPR000719">
    <property type="entry name" value="Prot_kinase_dom"/>
</dbReference>
<evidence type="ECO:0000256" key="5">
    <source>
        <dbReference type="SAM" id="MobiDB-lite"/>
    </source>
</evidence>
<gene>
    <name evidence="7" type="ORF">AMORRO_LOCUS2331</name>
</gene>
<dbReference type="Gene3D" id="1.10.510.10">
    <property type="entry name" value="Transferase(Phosphotransferase) domain 1"/>
    <property type="match status" value="1"/>
</dbReference>
<dbReference type="Gene3D" id="1.20.930.20">
    <property type="entry name" value="Adaptor protein Cbl, N-terminal domain"/>
    <property type="match status" value="1"/>
</dbReference>
<dbReference type="InterPro" id="IPR006597">
    <property type="entry name" value="Sel1-like"/>
</dbReference>
<evidence type="ECO:0000256" key="1">
    <source>
        <dbReference type="ARBA" id="ARBA00022679"/>
    </source>
</evidence>
<comment type="caution">
    <text evidence="7">The sequence shown here is derived from an EMBL/GenBank/DDBJ whole genome shotgun (WGS) entry which is preliminary data.</text>
</comment>
<dbReference type="Proteomes" id="UP000789342">
    <property type="component" value="Unassembled WGS sequence"/>
</dbReference>
<evidence type="ECO:0000256" key="4">
    <source>
        <dbReference type="ARBA" id="ARBA00022840"/>
    </source>
</evidence>
<dbReference type="InterPro" id="IPR008266">
    <property type="entry name" value="Tyr_kinase_AS"/>
</dbReference>